<comment type="caution">
    <text evidence="11">The sequence shown here is derived from an EMBL/GenBank/DDBJ whole genome shotgun (WGS) entry which is preliminary data.</text>
</comment>
<dbReference type="AlphaFoldDB" id="A0A6A7Y0N4"/>
<sequence length="465" mass="48692">MGHPKGAAQSKGKARSKGTPASAEPEARSLGFWTCTALVIGNVVGSGFFLIPAALAPYGAVALIGWVAMSFGAVALALVFARLSRIAPAAGGPYAFTRLGFGEFAGFLIAWGYWISIWASQPAIALAFAGYLESLIPGLQGMKGATTIIALASMWFVAAINLRGVKEAGRFQLAMVAIKIVPFLAIATIGLLWVDWNRFVPINPTGQSFWAALSATAPLTMFAFLGIESATVPAGDVKDPERTIPRATIVGTLVAACLFLFGTMAVMGVVPEATLAASSAPFSAAATSMWGGGAGVIIALAAMLSSLGALNGWTLLMAQVPMAAARDGVLPRFFGETNRNGVPTKGILLSVSLSSALLILESSGVKGLMKVYDFIVDISTDAEMVPYVFCCCVEGILFATLAKREGLFSRRTYIPIATVAFLFSMWTIYGSGPRAGMWGLLLLLAGLPLYVHMRRSRPDSGSAEP</sequence>
<comment type="function">
    <text evidence="8">Major component of the acid-resistance (AR) system allowing enteric pathogens to survive the acidic environment in the stomach. Exchanges extracellular arginine for its intracellular decarboxylation product agmatine (Agm) thereby expelling intracellular protons. Probably undergoes several conformational states in order to translocate the substrate across the membrane; keeps the substrate accessible to only 1 side of the membrane at a time by opening and closing 3 membrane-internal gates.</text>
</comment>
<keyword evidence="12" id="KW-1185">Reference proteome</keyword>
<dbReference type="Gene3D" id="1.20.1740.10">
    <property type="entry name" value="Amino acid/polyamine transporter I"/>
    <property type="match status" value="1"/>
</dbReference>
<dbReference type="EMBL" id="VWNA01000001">
    <property type="protein sequence ID" value="MQT12640.1"/>
    <property type="molecule type" value="Genomic_DNA"/>
</dbReference>
<dbReference type="GO" id="GO:0022857">
    <property type="term" value="F:transmembrane transporter activity"/>
    <property type="evidence" value="ECO:0007669"/>
    <property type="project" value="InterPro"/>
</dbReference>
<evidence type="ECO:0000313" key="12">
    <source>
        <dbReference type="Proteomes" id="UP000332515"/>
    </source>
</evidence>
<dbReference type="InterPro" id="IPR002293">
    <property type="entry name" value="AA/rel_permease1"/>
</dbReference>
<dbReference type="InterPro" id="IPR050367">
    <property type="entry name" value="APC_superfamily"/>
</dbReference>
<feature type="transmembrane region" description="Helical" evidence="10">
    <location>
        <begin position="208"/>
        <end position="227"/>
    </location>
</feature>
<feature type="transmembrane region" description="Helical" evidence="10">
    <location>
        <begin position="30"/>
        <end position="51"/>
    </location>
</feature>
<protein>
    <recommendedName>
        <fullName evidence="3">Arginine/agmatine antiporter</fullName>
    </recommendedName>
</protein>
<reference evidence="11 12" key="1">
    <citation type="submission" date="2019-09" db="EMBL/GenBank/DDBJ databases">
        <title>Segnochrobactrum spirostomi gen. nov., sp. nov., isolated from the ciliate Spirostomum cf. yagiui and description of a novel family, Segnochrobactraceae fam. nov. within the order Rhizobiales of the class Alphaproteobacteria.</title>
        <authorList>
            <person name="Akter S."/>
            <person name="Shazib S.U.A."/>
            <person name="Shin M.K."/>
        </authorList>
    </citation>
    <scope>NUCLEOTIDE SEQUENCE [LARGE SCALE GENOMIC DNA]</scope>
    <source>
        <strain evidence="11 12">Sp-1</strain>
    </source>
</reference>
<feature type="transmembrane region" description="Helical" evidence="10">
    <location>
        <begin position="63"/>
        <end position="83"/>
    </location>
</feature>
<feature type="transmembrane region" description="Helical" evidence="10">
    <location>
        <begin position="174"/>
        <end position="196"/>
    </location>
</feature>
<evidence type="ECO:0000256" key="9">
    <source>
        <dbReference type="SAM" id="MobiDB-lite"/>
    </source>
</evidence>
<evidence type="ECO:0000256" key="1">
    <source>
        <dbReference type="ARBA" id="ARBA00004651"/>
    </source>
</evidence>
<organism evidence="11 12">
    <name type="scientific">Segnochrobactrum spirostomi</name>
    <dbReference type="NCBI Taxonomy" id="2608987"/>
    <lineage>
        <taxon>Bacteria</taxon>
        <taxon>Pseudomonadati</taxon>
        <taxon>Pseudomonadota</taxon>
        <taxon>Alphaproteobacteria</taxon>
        <taxon>Hyphomicrobiales</taxon>
        <taxon>Segnochrobactraceae</taxon>
        <taxon>Segnochrobactrum</taxon>
    </lineage>
</organism>
<evidence type="ECO:0000256" key="4">
    <source>
        <dbReference type="ARBA" id="ARBA00022475"/>
    </source>
</evidence>
<feature type="transmembrane region" description="Helical" evidence="10">
    <location>
        <begin position="144"/>
        <end position="162"/>
    </location>
</feature>
<feature type="transmembrane region" description="Helical" evidence="10">
    <location>
        <begin position="346"/>
        <end position="364"/>
    </location>
</feature>
<keyword evidence="5 10" id="KW-0812">Transmembrane</keyword>
<feature type="transmembrane region" description="Helical" evidence="10">
    <location>
        <begin position="248"/>
        <end position="270"/>
    </location>
</feature>
<evidence type="ECO:0000256" key="6">
    <source>
        <dbReference type="ARBA" id="ARBA00022989"/>
    </source>
</evidence>
<dbReference type="PIRSF" id="PIRSF006060">
    <property type="entry name" value="AA_transporter"/>
    <property type="match status" value="1"/>
</dbReference>
<feature type="region of interest" description="Disordered" evidence="9">
    <location>
        <begin position="1"/>
        <end position="24"/>
    </location>
</feature>
<keyword evidence="7 10" id="KW-0472">Membrane</keyword>
<evidence type="ECO:0000256" key="5">
    <source>
        <dbReference type="ARBA" id="ARBA00022692"/>
    </source>
</evidence>
<evidence type="ECO:0000313" key="11">
    <source>
        <dbReference type="EMBL" id="MQT12640.1"/>
    </source>
</evidence>
<evidence type="ECO:0000256" key="7">
    <source>
        <dbReference type="ARBA" id="ARBA00023136"/>
    </source>
</evidence>
<dbReference type="Proteomes" id="UP000332515">
    <property type="component" value="Unassembled WGS sequence"/>
</dbReference>
<evidence type="ECO:0000256" key="2">
    <source>
        <dbReference type="ARBA" id="ARBA00008220"/>
    </source>
</evidence>
<keyword evidence="6 10" id="KW-1133">Transmembrane helix</keyword>
<comment type="similarity">
    <text evidence="2">Belongs to the amino acid-polyamine-organocation (APC) superfamily. Basic amino acid/polyamine antiporter (APA) (TC 2.A.3.2) family.</text>
</comment>
<name>A0A6A7Y0N4_9HYPH</name>
<evidence type="ECO:0000256" key="10">
    <source>
        <dbReference type="SAM" id="Phobius"/>
    </source>
</evidence>
<feature type="transmembrane region" description="Helical" evidence="10">
    <location>
        <begin position="290"/>
        <end position="316"/>
    </location>
</feature>
<evidence type="ECO:0000256" key="8">
    <source>
        <dbReference type="ARBA" id="ARBA00045636"/>
    </source>
</evidence>
<dbReference type="PANTHER" id="PTHR42770:SF18">
    <property type="entry name" value="ARGININE_AGMATINE ANTIPORTER"/>
    <property type="match status" value="1"/>
</dbReference>
<dbReference type="PANTHER" id="PTHR42770">
    <property type="entry name" value="AMINO ACID TRANSPORTER-RELATED"/>
    <property type="match status" value="1"/>
</dbReference>
<proteinExistence type="inferred from homology"/>
<feature type="transmembrane region" description="Helical" evidence="10">
    <location>
        <begin position="104"/>
        <end position="132"/>
    </location>
</feature>
<evidence type="ECO:0000256" key="3">
    <source>
        <dbReference type="ARBA" id="ARBA00021069"/>
    </source>
</evidence>
<feature type="transmembrane region" description="Helical" evidence="10">
    <location>
        <begin position="384"/>
        <end position="401"/>
    </location>
</feature>
<dbReference type="Pfam" id="PF13520">
    <property type="entry name" value="AA_permease_2"/>
    <property type="match status" value="1"/>
</dbReference>
<feature type="transmembrane region" description="Helical" evidence="10">
    <location>
        <begin position="413"/>
        <end position="429"/>
    </location>
</feature>
<feature type="transmembrane region" description="Helical" evidence="10">
    <location>
        <begin position="435"/>
        <end position="453"/>
    </location>
</feature>
<dbReference type="GO" id="GO:0005886">
    <property type="term" value="C:plasma membrane"/>
    <property type="evidence" value="ECO:0007669"/>
    <property type="project" value="UniProtKB-SubCell"/>
</dbReference>
<keyword evidence="4" id="KW-1003">Cell membrane</keyword>
<accession>A0A6A7Y0N4</accession>
<comment type="subcellular location">
    <subcellularLocation>
        <location evidence="1">Cell membrane</location>
        <topology evidence="1">Multi-pass membrane protein</topology>
    </subcellularLocation>
</comment>
<gene>
    <name evidence="11" type="ORF">F0357_08230</name>
</gene>